<dbReference type="EC" id="2.7.8.35" evidence="2"/>
<reference evidence="2" key="1">
    <citation type="submission" date="2020-02" db="EMBL/GenBank/DDBJ databases">
        <authorList>
            <person name="Meier V. D."/>
        </authorList>
    </citation>
    <scope>NUCLEOTIDE SEQUENCE</scope>
    <source>
        <strain evidence="2">AVDCRST_MAG35</strain>
    </source>
</reference>
<proteinExistence type="predicted"/>
<feature type="compositionally biased region" description="Basic residues" evidence="1">
    <location>
        <begin position="156"/>
        <end position="173"/>
    </location>
</feature>
<feature type="compositionally biased region" description="Gly residues" evidence="1">
    <location>
        <begin position="246"/>
        <end position="259"/>
    </location>
</feature>
<feature type="compositionally biased region" description="Pro residues" evidence="1">
    <location>
        <begin position="296"/>
        <end position="312"/>
    </location>
</feature>
<organism evidence="2">
    <name type="scientific">uncultured Quadrisphaera sp</name>
    <dbReference type="NCBI Taxonomy" id="904978"/>
    <lineage>
        <taxon>Bacteria</taxon>
        <taxon>Bacillati</taxon>
        <taxon>Actinomycetota</taxon>
        <taxon>Actinomycetes</taxon>
        <taxon>Kineosporiales</taxon>
        <taxon>Kineosporiaceae</taxon>
        <taxon>Quadrisphaera</taxon>
        <taxon>environmental samples</taxon>
    </lineage>
</organism>
<feature type="region of interest" description="Disordered" evidence="1">
    <location>
        <begin position="1"/>
        <end position="366"/>
    </location>
</feature>
<dbReference type="EMBL" id="CADCUY010000365">
    <property type="protein sequence ID" value="CAA9417057.1"/>
    <property type="molecule type" value="Genomic_DNA"/>
</dbReference>
<dbReference type="GO" id="GO:0016740">
    <property type="term" value="F:transferase activity"/>
    <property type="evidence" value="ECO:0007669"/>
    <property type="project" value="UniProtKB-KW"/>
</dbReference>
<feature type="compositionally biased region" description="Basic residues" evidence="1">
    <location>
        <begin position="127"/>
        <end position="147"/>
    </location>
</feature>
<feature type="compositionally biased region" description="Basic and acidic residues" evidence="1">
    <location>
        <begin position="225"/>
        <end position="244"/>
    </location>
</feature>
<protein>
    <submittedName>
        <fullName evidence="2">Decaprenyl-phosphate N-acetylglucosaminephosphotransferase</fullName>
        <ecNumber evidence="2">2.7.8.35</ecNumber>
    </submittedName>
</protein>
<name>A0A6J4PKA1_9ACTN</name>
<feature type="non-terminal residue" evidence="2">
    <location>
        <position position="1"/>
    </location>
</feature>
<feature type="compositionally biased region" description="Gly residues" evidence="1">
    <location>
        <begin position="320"/>
        <end position="330"/>
    </location>
</feature>
<feature type="non-terminal residue" evidence="2">
    <location>
        <position position="366"/>
    </location>
</feature>
<evidence type="ECO:0000313" key="2">
    <source>
        <dbReference type="EMBL" id="CAA9417057.1"/>
    </source>
</evidence>
<gene>
    <name evidence="2" type="ORF">AVDCRST_MAG35-1765</name>
</gene>
<feature type="compositionally biased region" description="Low complexity" evidence="1">
    <location>
        <begin position="260"/>
        <end position="275"/>
    </location>
</feature>
<sequence>EGLPAPDAARGRDDVPVRAAGAPLRPALGRDDAGPRPRRPQRAHPAAGRAGDVRRRGRGLRRGQPDAVPRGAVHRDQRALGGAGRGGHRLPARGRRRPVEPRRDHQARRPGAGRRPDGLAGRAAAHPAHRRAHRGLQRAVPRAHRAGRGGGDQRRELHRRARRARRGRDRHRGSGVLRLQLPAQPRRLARRLLQPRLADRRRAGRRVPGLPAAQRQPGAHLHGRLRLDAHRPDAGGVHGGRDRPGGPAGRLEGGPGAGLPAGPPAAGGAAAAAGRPRARRGAPPRGRAVAVHRRPPAPAPPAARPGAQPPPRRVGAVAVDGGGRLRGGVTGVRRPARGPRGVGGRAGHRRAGGGRAAPPPPAGRCR</sequence>
<accession>A0A6J4PKA1</accession>
<dbReference type="AlphaFoldDB" id="A0A6J4PKA1"/>
<evidence type="ECO:0000256" key="1">
    <source>
        <dbReference type="SAM" id="MobiDB-lite"/>
    </source>
</evidence>
<feature type="compositionally biased region" description="Pro residues" evidence="1">
    <location>
        <begin position="357"/>
        <end position="366"/>
    </location>
</feature>
<keyword evidence="2" id="KW-0808">Transferase</keyword>
<feature type="compositionally biased region" description="Low complexity" evidence="1">
    <location>
        <begin position="177"/>
        <end position="196"/>
    </location>
</feature>
<feature type="compositionally biased region" description="Basic residues" evidence="1">
    <location>
        <begin position="86"/>
        <end position="96"/>
    </location>
</feature>